<accession>A0A367LCG3</accession>
<protein>
    <submittedName>
        <fullName evidence="2">Uncharacterized protein</fullName>
    </submittedName>
</protein>
<evidence type="ECO:0000256" key="1">
    <source>
        <dbReference type="SAM" id="MobiDB-lite"/>
    </source>
</evidence>
<feature type="compositionally biased region" description="Basic and acidic residues" evidence="1">
    <location>
        <begin position="110"/>
        <end position="119"/>
    </location>
</feature>
<feature type="region of interest" description="Disordered" evidence="1">
    <location>
        <begin position="110"/>
        <end position="164"/>
    </location>
</feature>
<comment type="caution">
    <text evidence="2">The sequence shown here is derived from an EMBL/GenBank/DDBJ whole genome shotgun (WGS) entry which is preliminary data.</text>
</comment>
<dbReference type="AlphaFoldDB" id="A0A367LCG3"/>
<evidence type="ECO:0000313" key="3">
    <source>
        <dbReference type="Proteomes" id="UP000253664"/>
    </source>
</evidence>
<reference evidence="2 3" key="1">
    <citation type="journal article" date="2015" name="BMC Genomics">
        <title>Insights from the genome of Ophiocordyceps polyrhachis-furcata to pathogenicity and host specificity in insect fungi.</title>
        <authorList>
            <person name="Wichadakul D."/>
            <person name="Kobmoo N."/>
            <person name="Ingsriswang S."/>
            <person name="Tangphatsornruang S."/>
            <person name="Chantasingh D."/>
            <person name="Luangsa-ard J.J."/>
            <person name="Eurwilaichitr L."/>
        </authorList>
    </citation>
    <scope>NUCLEOTIDE SEQUENCE [LARGE SCALE GENOMIC DNA]</scope>
    <source>
        <strain evidence="2 3">BCC 54312</strain>
    </source>
</reference>
<gene>
    <name evidence="2" type="ORF">L249_0944</name>
</gene>
<organism evidence="2 3">
    <name type="scientific">Ophiocordyceps polyrhachis-furcata BCC 54312</name>
    <dbReference type="NCBI Taxonomy" id="1330021"/>
    <lineage>
        <taxon>Eukaryota</taxon>
        <taxon>Fungi</taxon>
        <taxon>Dikarya</taxon>
        <taxon>Ascomycota</taxon>
        <taxon>Pezizomycotina</taxon>
        <taxon>Sordariomycetes</taxon>
        <taxon>Hypocreomycetidae</taxon>
        <taxon>Hypocreales</taxon>
        <taxon>Ophiocordycipitaceae</taxon>
        <taxon>Ophiocordyceps</taxon>
    </lineage>
</organism>
<feature type="non-terminal residue" evidence="2">
    <location>
        <position position="300"/>
    </location>
</feature>
<keyword evidence="3" id="KW-1185">Reference proteome</keyword>
<evidence type="ECO:0000313" key="2">
    <source>
        <dbReference type="EMBL" id="RCI12110.1"/>
    </source>
</evidence>
<dbReference type="Proteomes" id="UP000253664">
    <property type="component" value="Unassembled WGS sequence"/>
</dbReference>
<name>A0A367LCG3_9HYPO</name>
<feature type="compositionally biased region" description="Basic and acidic residues" evidence="1">
    <location>
        <begin position="155"/>
        <end position="164"/>
    </location>
</feature>
<sequence>MQLYRDPSSMTGSQRRSRDLLPQIQGAHTTLHGSDRMASFNNLLERRLLQTIIGYDGCISHDVTRSSPSQYEQQKTGKKTTIDGSGCVNFTDLPISSKERKRGRFGFRRELSVDTEKRPARGNQGGKRKSWLTAATQGAGGIASSVESSQSTERGPFDANEKEGRDVIIRRDGTQAYMYDISICLFGREEKRRVERRGANGEMLCEATSGTRPLRADTSFFVRRVGVAVPWFVAAPDRGLCAVECAKAEVVCSVKGGMSMDRGQQGNRSSSSSSSKAQFPGLSICVSHVIFGGVSDASVR</sequence>
<dbReference type="EMBL" id="LKCN02000007">
    <property type="protein sequence ID" value="RCI12110.1"/>
    <property type="molecule type" value="Genomic_DNA"/>
</dbReference>
<proteinExistence type="predicted"/>